<feature type="domain" description="Retroviral polymerase SH3-like" evidence="2">
    <location>
        <begin position="1"/>
        <end position="43"/>
    </location>
</feature>
<evidence type="ECO:0000313" key="3">
    <source>
        <dbReference type="EMBL" id="GFB16404.1"/>
    </source>
</evidence>
<feature type="region of interest" description="Disordered" evidence="1">
    <location>
        <begin position="166"/>
        <end position="189"/>
    </location>
</feature>
<evidence type="ECO:0000259" key="2">
    <source>
        <dbReference type="Pfam" id="PF25597"/>
    </source>
</evidence>
<proteinExistence type="predicted"/>
<gene>
    <name evidence="3" type="ORF">Tci_688375</name>
</gene>
<feature type="compositionally biased region" description="Low complexity" evidence="1">
    <location>
        <begin position="176"/>
        <end position="189"/>
    </location>
</feature>
<dbReference type="Pfam" id="PF25597">
    <property type="entry name" value="SH3_retrovirus"/>
    <property type="match status" value="1"/>
</dbReference>
<reference evidence="3" key="1">
    <citation type="journal article" date="2019" name="Sci. Rep.">
        <title>Draft genome of Tanacetum cinerariifolium, the natural source of mosquito coil.</title>
        <authorList>
            <person name="Yamashiro T."/>
            <person name="Shiraishi A."/>
            <person name="Satake H."/>
            <person name="Nakayama K."/>
        </authorList>
    </citation>
    <scope>NUCLEOTIDE SEQUENCE</scope>
</reference>
<comment type="caution">
    <text evidence="3">The sequence shown here is derived from an EMBL/GenBank/DDBJ whole genome shotgun (WGS) entry which is preliminary data.</text>
</comment>
<accession>A0A699KZA2</accession>
<feature type="compositionally biased region" description="Basic and acidic residues" evidence="1">
    <location>
        <begin position="119"/>
        <end position="134"/>
    </location>
</feature>
<dbReference type="AlphaFoldDB" id="A0A699KZA2"/>
<name>A0A699KZA2_TANCI</name>
<feature type="region of interest" description="Disordered" evidence="1">
    <location>
        <begin position="114"/>
        <end position="134"/>
    </location>
</feature>
<sequence length="236" mass="26141">KFDGKADKGFLVGYSVNCKEFRVFNDRTRIVQKTLHVNFLENKPNVIGIGPTWLFDIIDTLTMSINYQPVVAGNQPNDTACIKENLDPDPHNTNDDVVDAAFDVKENENDVYVSANGSDKFDNKKHGEKAKRDDKGKSLVDSLMGVWDLRAEFEEFSFNSSNKVTADSAPVNAVGPNPTNNTNSFNTASPSVNVVSPNFGINGKYSFMDPSKYPDDPDMPELEDIVYLDDEEDVGA</sequence>
<dbReference type="EMBL" id="BKCJ010565928">
    <property type="protein sequence ID" value="GFB16404.1"/>
    <property type="molecule type" value="Genomic_DNA"/>
</dbReference>
<protein>
    <submittedName>
        <fullName evidence="3">Retrovirus-related Pol polyprotein from transposon TNT 1-94</fullName>
    </submittedName>
</protein>
<feature type="non-terminal residue" evidence="3">
    <location>
        <position position="1"/>
    </location>
</feature>
<dbReference type="InterPro" id="IPR057670">
    <property type="entry name" value="SH3_retrovirus"/>
</dbReference>
<organism evidence="3">
    <name type="scientific">Tanacetum cinerariifolium</name>
    <name type="common">Dalmatian daisy</name>
    <name type="synonym">Chrysanthemum cinerariifolium</name>
    <dbReference type="NCBI Taxonomy" id="118510"/>
    <lineage>
        <taxon>Eukaryota</taxon>
        <taxon>Viridiplantae</taxon>
        <taxon>Streptophyta</taxon>
        <taxon>Embryophyta</taxon>
        <taxon>Tracheophyta</taxon>
        <taxon>Spermatophyta</taxon>
        <taxon>Magnoliopsida</taxon>
        <taxon>eudicotyledons</taxon>
        <taxon>Gunneridae</taxon>
        <taxon>Pentapetalae</taxon>
        <taxon>asterids</taxon>
        <taxon>campanulids</taxon>
        <taxon>Asterales</taxon>
        <taxon>Asteraceae</taxon>
        <taxon>Asteroideae</taxon>
        <taxon>Anthemideae</taxon>
        <taxon>Anthemidinae</taxon>
        <taxon>Tanacetum</taxon>
    </lineage>
</organism>
<evidence type="ECO:0000256" key="1">
    <source>
        <dbReference type="SAM" id="MobiDB-lite"/>
    </source>
</evidence>